<evidence type="ECO:0000256" key="8">
    <source>
        <dbReference type="ARBA" id="ARBA00023034"/>
    </source>
</evidence>
<feature type="domain" description="GAT" evidence="13">
    <location>
        <begin position="169"/>
        <end position="296"/>
    </location>
</feature>
<dbReference type="PROSITE" id="PS50179">
    <property type="entry name" value="VHS"/>
    <property type="match status" value="1"/>
</dbReference>
<name>A0AAJ7TSV9_PETMA</name>
<dbReference type="Pfam" id="PF03127">
    <property type="entry name" value="GAT"/>
    <property type="match status" value="1"/>
</dbReference>
<dbReference type="InterPro" id="IPR004152">
    <property type="entry name" value="GAT_dom"/>
</dbReference>
<dbReference type="GO" id="GO:0006886">
    <property type="term" value="P:intracellular protein transport"/>
    <property type="evidence" value="ECO:0007669"/>
    <property type="project" value="InterPro"/>
</dbReference>
<protein>
    <submittedName>
        <fullName evidence="15">ADP-ribosylation factor-binding protein GGA1-like</fullName>
    </submittedName>
</protein>
<dbReference type="PANTHER" id="PTHR45905:SF1">
    <property type="entry name" value="GOLGI-LOCALIZED, GAMMA-ADAPTIN EAR CONTAINING, ARF BINDING PROTEIN"/>
    <property type="match status" value="1"/>
</dbReference>
<dbReference type="InterPro" id="IPR038425">
    <property type="entry name" value="GAT_sf"/>
</dbReference>
<dbReference type="InterPro" id="IPR027422">
    <property type="entry name" value="GGA1-3"/>
</dbReference>
<dbReference type="SUPFAM" id="SSF49348">
    <property type="entry name" value="Clathrin adaptor appendage domain"/>
    <property type="match status" value="1"/>
</dbReference>
<dbReference type="CTD" id="26088"/>
<dbReference type="InterPro" id="IPR041198">
    <property type="entry name" value="GGA_N-GAT"/>
</dbReference>
<proteinExistence type="inferred from homology"/>
<dbReference type="FunFam" id="1.25.40.90:FF:000011">
    <property type="entry name" value="ADP-ribosylation factor-binding protein GGA3 isoform X1"/>
    <property type="match status" value="1"/>
</dbReference>
<keyword evidence="9" id="KW-0472">Membrane</keyword>
<dbReference type="PROSITE" id="PS50180">
    <property type="entry name" value="GAE"/>
    <property type="match status" value="1"/>
</dbReference>
<dbReference type="PANTHER" id="PTHR45905">
    <property type="entry name" value="GOLGI-LOCALIZED, GAMMA-ADAPTIN EAR CONTAINING, ARF BINDING PROTEIN"/>
    <property type="match status" value="1"/>
</dbReference>
<organism evidence="14 15">
    <name type="scientific">Petromyzon marinus</name>
    <name type="common">Sea lamprey</name>
    <dbReference type="NCBI Taxonomy" id="7757"/>
    <lineage>
        <taxon>Eukaryota</taxon>
        <taxon>Metazoa</taxon>
        <taxon>Chordata</taxon>
        <taxon>Craniata</taxon>
        <taxon>Vertebrata</taxon>
        <taxon>Cyclostomata</taxon>
        <taxon>Hyperoartia</taxon>
        <taxon>Petromyzontiformes</taxon>
        <taxon>Petromyzontidae</taxon>
        <taxon>Petromyzon</taxon>
    </lineage>
</organism>
<dbReference type="Proteomes" id="UP001318040">
    <property type="component" value="Chromosome 37"/>
</dbReference>
<dbReference type="InterPro" id="IPR008152">
    <property type="entry name" value="Clathrin_a/b/g-adaptin_app_Ig"/>
</dbReference>
<dbReference type="Gene3D" id="1.25.40.90">
    <property type="match status" value="1"/>
</dbReference>
<dbReference type="SMART" id="SM00809">
    <property type="entry name" value="Alpha_adaptinC2"/>
    <property type="match status" value="1"/>
</dbReference>
<keyword evidence="4" id="KW-0813">Transport</keyword>
<dbReference type="AlphaFoldDB" id="A0AAJ7TSV9"/>
<dbReference type="Gene3D" id="1.20.58.160">
    <property type="match status" value="1"/>
</dbReference>
<evidence type="ECO:0000256" key="9">
    <source>
        <dbReference type="ARBA" id="ARBA00023136"/>
    </source>
</evidence>
<dbReference type="Pfam" id="PF18308">
    <property type="entry name" value="GGA_N-GAT"/>
    <property type="match status" value="1"/>
</dbReference>
<gene>
    <name evidence="15" type="primary">LOC116949600</name>
</gene>
<keyword evidence="7" id="KW-0653">Protein transport</keyword>
<sequence length="698" mass="75570">MAAVEEESLESWLNKATSPMNRQEDWEYIMGFCDQINKELEGPQIATRLLSHKAQSPQEWEALQALTVLEACMKNCDRRFHSEVGKFRFLNELIKVVSPKYLGSRASEKVKKRVIELIFSWTLALPDETKVAEAYQMLKKQGIVLEDPMIEEDKTLVPPPRPKDTLFEDEEKAKLLDRLLKSKNPEDLQAANRLIKTMVKEDQARMERVGKRIKAVEEVDGNVKLLSEMLAHYRREDASDDDRDIMKELHERCEKLRPTVFKLASETADNDDGLAEILRANDDLMRVMNSYRKIVENREVNGDAGKMETGTALDGGAGGGDVSALIELAGLDVAPSLPAPRPKAAAAAAAVAVTRPPPPPPPPIFPVVPPPPARHAGSLAGGAALERAASLLDDELVSLAIDDPVPNPTVDPAVVNWDSIMQDRSLGAGSSSRNASLVSTPCHGAPRTDVSVPSGLEELDLLGKTLLQQSLPPQGLQVKWAAPQAKLTLNEMQSSRLPPNLSAAFPAVPPQPPAGPSQGAAAALGIARQPSLELEAGQSPLRGGASSSSSQPDASLASVVVPLESIKPSSAPPVTAYDKNGLRVLLHFAKESPPGRADVLVVVVSMFSTAPLCIGNIMLQAAVPKTMKVKLQPPSGTELPPFNPVLPPSAITQVMLLANAHKDKVRLRYKLTYTLGQQPHSEVGEVEEFPPVDKWGYL</sequence>
<dbReference type="GO" id="GO:0031267">
    <property type="term" value="F:small GTPase binding"/>
    <property type="evidence" value="ECO:0007669"/>
    <property type="project" value="InterPro"/>
</dbReference>
<dbReference type="Pfam" id="PF00790">
    <property type="entry name" value="VHS"/>
    <property type="match status" value="1"/>
</dbReference>
<keyword evidence="14" id="KW-1185">Reference proteome</keyword>
<evidence type="ECO:0000256" key="6">
    <source>
        <dbReference type="ARBA" id="ARBA00022843"/>
    </source>
</evidence>
<feature type="region of interest" description="Disordered" evidence="10">
    <location>
        <begin position="425"/>
        <end position="451"/>
    </location>
</feature>
<dbReference type="InterPro" id="IPR002014">
    <property type="entry name" value="VHS_dom"/>
</dbReference>
<dbReference type="FunFam" id="2.60.40.1230:FF:000001">
    <property type="entry name" value="ADP-ribosylation factor-binding protein GGA1 isoform 1"/>
    <property type="match status" value="1"/>
</dbReference>
<comment type="subcellular location">
    <subcellularLocation>
        <location evidence="2">Early endosome membrane</location>
        <topology evidence="2">Peripheral membrane protein</topology>
    </subcellularLocation>
    <subcellularLocation>
        <location evidence="1">Golgi apparatus</location>
        <location evidence="1">trans-Golgi network membrane</location>
        <topology evidence="1">Peripheral membrane protein</topology>
    </subcellularLocation>
</comment>
<evidence type="ECO:0000256" key="7">
    <source>
        <dbReference type="ARBA" id="ARBA00022927"/>
    </source>
</evidence>
<keyword evidence="6" id="KW-0832">Ubl conjugation</keyword>
<dbReference type="RefSeq" id="XP_032822959.1">
    <property type="nucleotide sequence ID" value="XM_032967068.1"/>
</dbReference>
<feature type="domain" description="VHS" evidence="11">
    <location>
        <begin position="16"/>
        <end position="146"/>
    </location>
</feature>
<evidence type="ECO:0000259" key="12">
    <source>
        <dbReference type="PROSITE" id="PS50180"/>
    </source>
</evidence>
<evidence type="ECO:0000256" key="4">
    <source>
        <dbReference type="ARBA" id="ARBA00022448"/>
    </source>
</evidence>
<dbReference type="GO" id="GO:0043130">
    <property type="term" value="F:ubiquitin binding"/>
    <property type="evidence" value="ECO:0007669"/>
    <property type="project" value="InterPro"/>
</dbReference>
<reference evidence="15" key="1">
    <citation type="submission" date="2025-08" db="UniProtKB">
        <authorList>
            <consortium name="RefSeq"/>
        </authorList>
    </citation>
    <scope>IDENTIFICATION</scope>
    <source>
        <tissue evidence="15">Sperm</tissue>
    </source>
</reference>
<dbReference type="FunFam" id="1.20.5.170:FF:000023">
    <property type="entry name" value="ADP-ribosylation factor-binding protein GGA3 isoform X1"/>
    <property type="match status" value="1"/>
</dbReference>
<evidence type="ECO:0000259" key="11">
    <source>
        <dbReference type="PROSITE" id="PS50179"/>
    </source>
</evidence>
<accession>A0AAJ7TSV9</accession>
<evidence type="ECO:0000256" key="10">
    <source>
        <dbReference type="SAM" id="MobiDB-lite"/>
    </source>
</evidence>
<feature type="region of interest" description="Disordered" evidence="10">
    <location>
        <begin position="498"/>
        <end position="522"/>
    </location>
</feature>
<comment type="similarity">
    <text evidence="3">Belongs to the GGA protein family.</text>
</comment>
<dbReference type="Pfam" id="PF02883">
    <property type="entry name" value="Alpha_adaptinC2"/>
    <property type="match status" value="1"/>
</dbReference>
<dbReference type="GO" id="GO:0034394">
    <property type="term" value="P:protein localization to cell surface"/>
    <property type="evidence" value="ECO:0007669"/>
    <property type="project" value="TreeGrafter"/>
</dbReference>
<evidence type="ECO:0000256" key="3">
    <source>
        <dbReference type="ARBA" id="ARBA00008099"/>
    </source>
</evidence>
<feature type="compositionally biased region" description="Polar residues" evidence="10">
    <location>
        <begin position="428"/>
        <end position="439"/>
    </location>
</feature>
<dbReference type="GO" id="GO:0035091">
    <property type="term" value="F:phosphatidylinositol binding"/>
    <property type="evidence" value="ECO:0007669"/>
    <property type="project" value="InterPro"/>
</dbReference>
<evidence type="ECO:0000313" key="15">
    <source>
        <dbReference type="RefSeq" id="XP_032822959.1"/>
    </source>
</evidence>
<dbReference type="SMART" id="SM00288">
    <property type="entry name" value="VHS"/>
    <property type="match status" value="1"/>
</dbReference>
<dbReference type="GO" id="GO:0006893">
    <property type="term" value="P:Golgi to plasma membrane transport"/>
    <property type="evidence" value="ECO:0007669"/>
    <property type="project" value="TreeGrafter"/>
</dbReference>
<dbReference type="InterPro" id="IPR008942">
    <property type="entry name" value="ENTH_VHS"/>
</dbReference>
<evidence type="ECO:0000256" key="2">
    <source>
        <dbReference type="ARBA" id="ARBA00004220"/>
    </source>
</evidence>
<dbReference type="GO" id="GO:0031901">
    <property type="term" value="C:early endosome membrane"/>
    <property type="evidence" value="ECO:0007669"/>
    <property type="project" value="UniProtKB-SubCell"/>
</dbReference>
<dbReference type="InterPro" id="IPR013041">
    <property type="entry name" value="Clathrin_app_Ig-like_sf"/>
</dbReference>
<dbReference type="Gene3D" id="2.60.40.1230">
    <property type="match status" value="1"/>
</dbReference>
<dbReference type="Gene3D" id="1.20.5.170">
    <property type="match status" value="1"/>
</dbReference>
<dbReference type="PROSITE" id="PS50909">
    <property type="entry name" value="GAT"/>
    <property type="match status" value="1"/>
</dbReference>
<evidence type="ECO:0000313" key="14">
    <source>
        <dbReference type="Proteomes" id="UP001318040"/>
    </source>
</evidence>
<dbReference type="GO" id="GO:0005802">
    <property type="term" value="C:trans-Golgi network"/>
    <property type="evidence" value="ECO:0007669"/>
    <property type="project" value="InterPro"/>
</dbReference>
<evidence type="ECO:0000259" key="13">
    <source>
        <dbReference type="PROSITE" id="PS50909"/>
    </source>
</evidence>
<evidence type="ECO:0000256" key="1">
    <source>
        <dbReference type="ARBA" id="ARBA00004150"/>
    </source>
</evidence>
<dbReference type="KEGG" id="pmrn:116949600"/>
<evidence type="ECO:0000256" key="5">
    <source>
        <dbReference type="ARBA" id="ARBA00022753"/>
    </source>
</evidence>
<keyword evidence="5" id="KW-0967">Endosome</keyword>
<keyword evidence="8" id="KW-0333">Golgi apparatus</keyword>
<dbReference type="SUPFAM" id="SSF48464">
    <property type="entry name" value="ENTH/VHS domain"/>
    <property type="match status" value="1"/>
</dbReference>
<dbReference type="SUPFAM" id="SSF89009">
    <property type="entry name" value="GAT-like domain"/>
    <property type="match status" value="1"/>
</dbReference>
<feature type="domain" description="GAE" evidence="12">
    <location>
        <begin position="569"/>
        <end position="690"/>
    </location>
</feature>
<dbReference type="InterPro" id="IPR008153">
    <property type="entry name" value="GAE_dom"/>
</dbReference>